<feature type="compositionally biased region" description="Polar residues" evidence="1">
    <location>
        <begin position="412"/>
        <end position="422"/>
    </location>
</feature>
<dbReference type="AlphaFoldDB" id="A0A8S1HRZ9"/>
<comment type="caution">
    <text evidence="3">The sequence shown here is derived from an EMBL/GenBank/DDBJ whole genome shotgun (WGS) entry which is preliminary data.</text>
</comment>
<reference evidence="3" key="1">
    <citation type="submission" date="2020-10" db="EMBL/GenBank/DDBJ databases">
        <authorList>
            <person name="Kikuchi T."/>
        </authorList>
    </citation>
    <scope>NUCLEOTIDE SEQUENCE</scope>
    <source>
        <strain evidence="3">NKZ352</strain>
    </source>
</reference>
<accession>A0A8S1HRZ9</accession>
<feature type="signal peptide" evidence="2">
    <location>
        <begin position="1"/>
        <end position="27"/>
    </location>
</feature>
<evidence type="ECO:0000256" key="2">
    <source>
        <dbReference type="SAM" id="SignalP"/>
    </source>
</evidence>
<dbReference type="EMBL" id="CAJGYM010000089">
    <property type="protein sequence ID" value="CAD6197268.1"/>
    <property type="molecule type" value="Genomic_DNA"/>
</dbReference>
<name>A0A8S1HRZ9_9PELO</name>
<feature type="compositionally biased region" description="Basic and acidic residues" evidence="1">
    <location>
        <begin position="457"/>
        <end position="481"/>
    </location>
</feature>
<feature type="region of interest" description="Disordered" evidence="1">
    <location>
        <begin position="410"/>
        <end position="585"/>
    </location>
</feature>
<keyword evidence="4" id="KW-1185">Reference proteome</keyword>
<dbReference type="Proteomes" id="UP000835052">
    <property type="component" value="Unassembled WGS sequence"/>
</dbReference>
<evidence type="ECO:0000256" key="1">
    <source>
        <dbReference type="SAM" id="MobiDB-lite"/>
    </source>
</evidence>
<organism evidence="3 4">
    <name type="scientific">Caenorhabditis auriculariae</name>
    <dbReference type="NCBI Taxonomy" id="2777116"/>
    <lineage>
        <taxon>Eukaryota</taxon>
        <taxon>Metazoa</taxon>
        <taxon>Ecdysozoa</taxon>
        <taxon>Nematoda</taxon>
        <taxon>Chromadorea</taxon>
        <taxon>Rhabditida</taxon>
        <taxon>Rhabditina</taxon>
        <taxon>Rhabditomorpha</taxon>
        <taxon>Rhabditoidea</taxon>
        <taxon>Rhabditidae</taxon>
        <taxon>Peloderinae</taxon>
        <taxon>Caenorhabditis</taxon>
    </lineage>
</organism>
<evidence type="ECO:0000313" key="3">
    <source>
        <dbReference type="EMBL" id="CAD6197268.1"/>
    </source>
</evidence>
<keyword evidence="2" id="KW-0732">Signal</keyword>
<evidence type="ECO:0000313" key="4">
    <source>
        <dbReference type="Proteomes" id="UP000835052"/>
    </source>
</evidence>
<proteinExistence type="predicted"/>
<sequence length="695" mass="79224">MVSAHKKSLFTFLSLFLILKMPQNVKALVLHVGPTSVNAVDLSDPNSYRRKCFFTLLRLKFRLERGDVVLLDLDSKGAIRNFQTIDRIPLDGKCFKIEAFRPKDTSIINELDTDHFWIKDEWCYYKHHRDRFNVVFTPVVKYATGETYFKIVDDNFNPAGNIQKLLVRKVTKSEITATSLHEEPYCDVKFPYYGKLTLLEGDIVDARVTDGPKVSEVVGKVYGFNYNAKGAYYEAVGKFSEDMKTIVTSVANDDSFLVRFESTSDNNNFEAIIFRAKPIEFETCQREAVVDLPTENLVKLTAKALLTRVSPDVTHFVTLHEKPYKELPFTQFQIPKNAREGDVFNVDIGVDGKIISVKEHLGRITACAPNLFQTDVALLDDGTLKCQHFSFDLEKPALKGDYHEITFIVEPTNPNMSSSPGSPDSAKKSRDAILTTPEHATQRRETISPLEPPDCSAENRETILSSLRKDSATSRRQDSPREFANTRPPDFATQRRQDSPRGFANTAPPEHATQRRQDSPREFANTRPPDFATQRRQDSPREFANTRPPDFATKRRDAFQVSPTQEPSPPKKSQAPPTRYSTPPEDSTSWMFIRLAFNQLIFIEKVSQCLYETSREAYKDLESFFEAPTMDSIKKKNATGAFYYFHNDQRTRECMRRSCPIAHRKLLAFFVKSCLDEGRPIPCPPLGLIRNLLAL</sequence>
<gene>
    <name evidence="3" type="ORF">CAUJ_LOCUS13177</name>
</gene>
<feature type="chain" id="PRO_5035948519" evidence="2">
    <location>
        <begin position="28"/>
        <end position="695"/>
    </location>
</feature>
<protein>
    <submittedName>
        <fullName evidence="3">Uncharacterized protein</fullName>
    </submittedName>
</protein>
<feature type="compositionally biased region" description="Basic and acidic residues" evidence="1">
    <location>
        <begin position="512"/>
        <end position="521"/>
    </location>
</feature>
<feature type="compositionally biased region" description="Polar residues" evidence="1">
    <location>
        <begin position="575"/>
        <end position="585"/>
    </location>
</feature>